<organism evidence="2 3">
    <name type="scientific">Hornefia porci</name>
    <dbReference type="NCBI Taxonomy" id="2652292"/>
    <lineage>
        <taxon>Bacteria</taxon>
        <taxon>Bacillati</taxon>
        <taxon>Bacillota</taxon>
        <taxon>Clostridia</taxon>
        <taxon>Peptostreptococcales</taxon>
        <taxon>Anaerovoracaceae</taxon>
        <taxon>Hornefia</taxon>
    </lineage>
</organism>
<sequence length="125" mass="14958">MVDKKVYQQAFEEALKDPDVKSNETDNADEQIRAAMIRYMEKQNEEVRLKEIGDYIRERTLAEDELLPKSFKEAKADRAALEEAQERERVEREMRNYFEKKEEAIRLRRIQLYIKEQAAKEESGK</sequence>
<dbReference type="AlphaFoldDB" id="A0A1Q9JGF8"/>
<dbReference type="EMBL" id="MJIE01000001">
    <property type="protein sequence ID" value="OLR55326.1"/>
    <property type="molecule type" value="Genomic_DNA"/>
</dbReference>
<comment type="caution">
    <text evidence="2">The sequence shown here is derived from an EMBL/GenBank/DDBJ whole genome shotgun (WGS) entry which is preliminary data.</text>
</comment>
<dbReference type="RefSeq" id="WP_075712321.1">
    <property type="nucleotide sequence ID" value="NZ_MJIE01000001.1"/>
</dbReference>
<gene>
    <name evidence="2" type="ORF">BHK98_04135</name>
</gene>
<reference evidence="2 3" key="1">
    <citation type="journal article" date="2016" name="Appl. Environ. Microbiol.">
        <title>Function and Phylogeny of Bacterial Butyryl Coenzyme A:Acetate Transferases and Their Diversity in the Proximal Colon of Swine.</title>
        <authorList>
            <person name="Trachsel J."/>
            <person name="Bayles D.O."/>
            <person name="Looft T."/>
            <person name="Levine U.Y."/>
            <person name="Allen H.K."/>
        </authorList>
    </citation>
    <scope>NUCLEOTIDE SEQUENCE [LARGE SCALE GENOMIC DNA]</scope>
    <source>
        <strain evidence="2 3">68-3-10</strain>
    </source>
</reference>
<proteinExistence type="predicted"/>
<dbReference type="Proteomes" id="UP000187404">
    <property type="component" value="Unassembled WGS sequence"/>
</dbReference>
<keyword evidence="3" id="KW-1185">Reference proteome</keyword>
<evidence type="ECO:0000313" key="3">
    <source>
        <dbReference type="Proteomes" id="UP000187404"/>
    </source>
</evidence>
<evidence type="ECO:0000313" key="2">
    <source>
        <dbReference type="EMBL" id="OLR55326.1"/>
    </source>
</evidence>
<feature type="coiled-coil region" evidence="1">
    <location>
        <begin position="71"/>
        <end position="107"/>
    </location>
</feature>
<evidence type="ECO:0000256" key="1">
    <source>
        <dbReference type="SAM" id="Coils"/>
    </source>
</evidence>
<accession>A0A1Q9JGF8</accession>
<keyword evidence="1" id="KW-0175">Coiled coil</keyword>
<name>A0A1Q9JGF8_9FIRM</name>
<protein>
    <submittedName>
        <fullName evidence="2">Uncharacterized protein</fullName>
    </submittedName>
</protein>